<dbReference type="InterPro" id="IPR015915">
    <property type="entry name" value="Kelch-typ_b-propeller"/>
</dbReference>
<gene>
    <name evidence="10" type="ORF">CICLE_v10018338mg</name>
</gene>
<keyword evidence="2" id="KW-0489">Methyltransferase</keyword>
<dbReference type="FunFam" id="3.40.50.150:FF:000131">
    <property type="entry name" value="tRNA wybutosine-synthesizing protein 2/3/4"/>
    <property type="match status" value="1"/>
</dbReference>
<dbReference type="PROSITE" id="PS51684">
    <property type="entry name" value="SAM_MT_TRM5_TYW2"/>
    <property type="match status" value="1"/>
</dbReference>
<evidence type="ECO:0000256" key="6">
    <source>
        <dbReference type="ARBA" id="ARBA00049202"/>
    </source>
</evidence>
<dbReference type="PANTHER" id="PTHR23245:SF25">
    <property type="entry name" value="TRNA WYBUTOSINE-SYNTHESIZING PROTEIN 2 HOMOLOG"/>
    <property type="match status" value="1"/>
</dbReference>
<dbReference type="InterPro" id="IPR006652">
    <property type="entry name" value="Kelch_1"/>
</dbReference>
<evidence type="ECO:0000259" key="9">
    <source>
        <dbReference type="PROSITE" id="PS51684"/>
    </source>
</evidence>
<evidence type="ECO:0000256" key="1">
    <source>
        <dbReference type="ARBA" id="ARBA00004797"/>
    </source>
</evidence>
<proteinExistence type="predicted"/>
<dbReference type="STRING" id="85681.V4UAC7"/>
<dbReference type="InterPro" id="IPR030382">
    <property type="entry name" value="MeTrfase_TRM5/TYW2"/>
</dbReference>
<dbReference type="SUPFAM" id="SSF53335">
    <property type="entry name" value="S-adenosyl-L-methionine-dependent methyltransferases"/>
    <property type="match status" value="1"/>
</dbReference>
<keyword evidence="5" id="KW-0819">tRNA processing</keyword>
<dbReference type="AlphaFoldDB" id="V4UAC7"/>
<evidence type="ECO:0000256" key="7">
    <source>
        <dbReference type="ARBA" id="ARBA00049400"/>
    </source>
</evidence>
<comment type="catalytic activity">
    <reaction evidence="6">
        <text>4-demethyl-7-[(3S)-3-amino-3-carboxypropyl]wyosine(37) in tRNA(Phe) + S-adenosyl-L-methionine = 7-[(3S)-3-amino-3-carboxypropyl]wyosine(37) in tRNA(Phe) + S-adenosyl-L-homocysteine + H(+)</text>
        <dbReference type="Rhea" id="RHEA:36635"/>
        <dbReference type="Rhea" id="RHEA-COMP:10378"/>
        <dbReference type="Rhea" id="RHEA-COMP:10379"/>
        <dbReference type="ChEBI" id="CHEBI:15378"/>
        <dbReference type="ChEBI" id="CHEBI:57856"/>
        <dbReference type="ChEBI" id="CHEBI:59789"/>
        <dbReference type="ChEBI" id="CHEBI:73543"/>
        <dbReference type="ChEBI" id="CHEBI:73550"/>
        <dbReference type="EC" id="2.1.1.282"/>
    </reaction>
</comment>
<dbReference type="Gene3D" id="3.40.50.150">
    <property type="entry name" value="Vaccinia Virus protein VP39"/>
    <property type="match status" value="1"/>
</dbReference>
<dbReference type="FunCoup" id="V4UAC7">
    <property type="interactions" value="1056"/>
</dbReference>
<dbReference type="Gene3D" id="3.30.1960.10">
    <property type="entry name" value="tRNA wybutosine-synthesizing-like"/>
    <property type="match status" value="1"/>
</dbReference>
<dbReference type="eggNOG" id="KOG0379">
    <property type="taxonomic scope" value="Eukaryota"/>
</dbReference>
<keyword evidence="11" id="KW-1185">Reference proteome</keyword>
<evidence type="ECO:0000256" key="4">
    <source>
        <dbReference type="ARBA" id="ARBA00022691"/>
    </source>
</evidence>
<dbReference type="FunFam" id="2.120.10.80:FF:000128">
    <property type="entry name" value="tRNA wybutosine-synthesizing protein 2/3/4"/>
    <property type="match status" value="1"/>
</dbReference>
<feature type="region of interest" description="Disordered" evidence="8">
    <location>
        <begin position="1"/>
        <end position="32"/>
    </location>
</feature>
<dbReference type="SUPFAM" id="SSF117281">
    <property type="entry name" value="Kelch motif"/>
    <property type="match status" value="1"/>
</dbReference>
<dbReference type="OMA" id="AVECKDL"/>
<comment type="pathway">
    <text evidence="1">tRNA modification; wybutosine-tRNA(Phe) biosynthesis.</text>
</comment>
<evidence type="ECO:0000256" key="5">
    <source>
        <dbReference type="ARBA" id="ARBA00022694"/>
    </source>
</evidence>
<evidence type="ECO:0000256" key="3">
    <source>
        <dbReference type="ARBA" id="ARBA00022679"/>
    </source>
</evidence>
<reference evidence="10 11" key="1">
    <citation type="submission" date="2013-10" db="EMBL/GenBank/DDBJ databases">
        <authorList>
            <consortium name="International Citrus Genome Consortium"/>
            <person name="Jenkins J."/>
            <person name="Schmutz J."/>
            <person name="Prochnik S."/>
            <person name="Rokhsar D."/>
            <person name="Gmitter F."/>
            <person name="Ollitrault P."/>
            <person name="Machado M."/>
            <person name="Talon M."/>
            <person name="Wincker P."/>
            <person name="Jaillon O."/>
            <person name="Morgante M."/>
        </authorList>
    </citation>
    <scope>NUCLEOTIDE SEQUENCE</scope>
    <source>
        <strain evidence="11">cv. Clemenules</strain>
    </source>
</reference>
<dbReference type="Gramene" id="ESR62967">
    <property type="protein sequence ID" value="ESR62967"/>
    <property type="gene ID" value="CICLE_v10018338mg"/>
</dbReference>
<dbReference type="InterPro" id="IPR056743">
    <property type="entry name" value="TRM5-TYW2-like_MTfase"/>
</dbReference>
<dbReference type="GO" id="GO:0102522">
    <property type="term" value="F:tRNA 4-demethylwyosine alpha-amino-alpha-carboxypropyltransferase activity"/>
    <property type="evidence" value="ECO:0007669"/>
    <property type="project" value="UniProtKB-EC"/>
</dbReference>
<keyword evidence="4" id="KW-0949">S-adenosyl-L-methionine</keyword>
<dbReference type="GO" id="GO:0031591">
    <property type="term" value="P:wybutosine biosynthetic process"/>
    <property type="evidence" value="ECO:0007669"/>
    <property type="project" value="TreeGrafter"/>
</dbReference>
<dbReference type="EMBL" id="KI536312">
    <property type="protein sequence ID" value="ESR62967.1"/>
    <property type="molecule type" value="Genomic_DNA"/>
</dbReference>
<dbReference type="InterPro" id="IPR003827">
    <property type="entry name" value="tRNA_yW-synthesising"/>
</dbReference>
<dbReference type="Proteomes" id="UP000030687">
    <property type="component" value="Unassembled WGS sequence"/>
</dbReference>
<sequence>QVPPGRGRVNEGFARSAIRSPQTGKKENMSFEQRKAATLASLRSSATDKSPKGTLDTPIIPLLNAINSHPNYYTTSSCSGRVSIFSHPVNKPKGGTWLFITHDPADVDSVLSLLFFPTHSTPSSPTRDQLVFRFEPLIVAVECRDVESAEALVSIAVSSGLRESGVTSVKKRVIVGIRCSLRLEVPLGESGNVLVSQDYVRFLVGIANQKLEANSRRIDGFLQAFNFMVGSSVSSKDEHQDRGDLKKNVDGPPGVPSCGLSVSRIVIAGEPVEKLFLWGHSACILGNSINDSQILVFGGFGGMGRHARRNDLLLLDPLQGTIKAIHTEGSPSPRLGHTSSLVGDHMFIIGGRADPLNILSDVWVFNMAKSKWTLLECSGSVFQPRHRHAAAVIGSKIYVFGGLNNDTIFSSLHVLDTDTLQWKELLINGERPCARHSHAMLAYGSRLYMFGGYNGEKALGDLYTFDVHACLWKKEDIAARSPHARFSHTMFLYKNYLGLFGGCPVRQNYQELSLLDLQLHIWKHVKLNYVCKELFVRSTANVVDDDLIMIGGGAACYAFGTKFSEPVKINLSSVPLMSLDDCNMPPETGEKLVTHHYEGVTGEKNVNFQALELGNTQTLTKSSDFNSEAKHPVNDGHQMAASHWVVELDKKYAKFGKDILKKFGWLDLGRKPHQQEDGKRICFPVTEKFCAIFQEKQLHSGGESEGLNTIDLSKPYTGGVLLAETSCATALHFLKECGATKQMDEAVEVKRAPKSPFKAMTEAVASLIEQKGLSARLLEQLPSRWERLGDIVVLPVTSFKDPVWDSIGGELWPAVAKILNTSRLARQCMFSWGNLSEKLRMARLDCKDEVIVDLFAGIGYFVLPFLVRAKARLVYACEWNPCAVEALKHNLQANSVSDHCIVLEGDNRFTAPKGVANRVCLGLIPTSENSWVTAVQALRSEGGTLHVHGNVKDSEEKLWAEHVSKSIYEIARSEGHRWEVTLEHIERVKWYAPHIRHLVADVRCRQIQA</sequence>
<dbReference type="eggNOG" id="KOG1228">
    <property type="taxonomic scope" value="Eukaryota"/>
</dbReference>
<dbReference type="GO" id="GO:0030488">
    <property type="term" value="P:tRNA methylation"/>
    <property type="evidence" value="ECO:0007669"/>
    <property type="project" value="TreeGrafter"/>
</dbReference>
<dbReference type="KEGG" id="cic:CICLE_v10018338mg"/>
<dbReference type="Gene3D" id="2.120.10.80">
    <property type="entry name" value="Kelch-type beta propeller"/>
    <property type="match status" value="2"/>
</dbReference>
<dbReference type="InParanoid" id="V4UAC7"/>
<dbReference type="GO" id="GO:0008175">
    <property type="term" value="F:tRNA methyltransferase activity"/>
    <property type="evidence" value="ECO:0007669"/>
    <property type="project" value="TreeGrafter"/>
</dbReference>
<comment type="catalytic activity">
    <reaction evidence="7">
        <text>4-demethylwyosine(37) in tRNA(Phe) + S-adenosyl-L-methionine = 4-demethyl-7-[(3S)-3-amino-3-carboxypropyl]wyosine(37) in tRNA(Phe) + S-methyl-5'-thioadenosine + H(+)</text>
        <dbReference type="Rhea" id="RHEA:36355"/>
        <dbReference type="Rhea" id="RHEA-COMP:10164"/>
        <dbReference type="Rhea" id="RHEA-COMP:10378"/>
        <dbReference type="ChEBI" id="CHEBI:15378"/>
        <dbReference type="ChEBI" id="CHEBI:17509"/>
        <dbReference type="ChEBI" id="CHEBI:59789"/>
        <dbReference type="ChEBI" id="CHEBI:64315"/>
        <dbReference type="ChEBI" id="CHEBI:73550"/>
        <dbReference type="EC" id="2.5.1.114"/>
    </reaction>
</comment>
<dbReference type="Pfam" id="PF24681">
    <property type="entry name" value="Kelch_KLHDC2_KLHL20_DRC7"/>
    <property type="match status" value="1"/>
</dbReference>
<feature type="domain" description="SAM-dependent methyltransferase TRM5/TYW2-type" evidence="9">
    <location>
        <begin position="827"/>
        <end position="1006"/>
    </location>
</feature>
<accession>V4UAC7</accession>
<evidence type="ECO:0000256" key="8">
    <source>
        <dbReference type="SAM" id="MobiDB-lite"/>
    </source>
</evidence>
<organism evidence="10 11">
    <name type="scientific">Citrus clementina</name>
    <name type="common">Clementine</name>
    <name type="synonym">Citrus deliciosa x Citrus sinensis</name>
    <dbReference type="NCBI Taxonomy" id="85681"/>
    <lineage>
        <taxon>Eukaryota</taxon>
        <taxon>Viridiplantae</taxon>
        <taxon>Streptophyta</taxon>
        <taxon>Embryophyta</taxon>
        <taxon>Tracheophyta</taxon>
        <taxon>Spermatophyta</taxon>
        <taxon>Magnoliopsida</taxon>
        <taxon>eudicotyledons</taxon>
        <taxon>Gunneridae</taxon>
        <taxon>Pentapetalae</taxon>
        <taxon>rosids</taxon>
        <taxon>malvids</taxon>
        <taxon>Sapindales</taxon>
        <taxon>Rutaceae</taxon>
        <taxon>Aurantioideae</taxon>
        <taxon>Citrus</taxon>
    </lineage>
</organism>
<dbReference type="UniPathway" id="UPA00375"/>
<dbReference type="InterPro" id="IPR036602">
    <property type="entry name" value="tRNA_yW-synthesising-like_sf"/>
</dbReference>
<dbReference type="PANTHER" id="PTHR23245">
    <property type="entry name" value="TRNA METHYLTRANSFERASE"/>
    <property type="match status" value="1"/>
</dbReference>
<feature type="non-terminal residue" evidence="10">
    <location>
        <position position="1"/>
    </location>
</feature>
<evidence type="ECO:0000313" key="10">
    <source>
        <dbReference type="EMBL" id="ESR62967.1"/>
    </source>
</evidence>
<name>V4UAC7_CITCL</name>
<dbReference type="GO" id="GO:0005737">
    <property type="term" value="C:cytoplasm"/>
    <property type="evidence" value="ECO:0007669"/>
    <property type="project" value="TreeGrafter"/>
</dbReference>
<keyword evidence="3" id="KW-0808">Transferase</keyword>
<dbReference type="Pfam" id="PF02676">
    <property type="entry name" value="TYW3"/>
    <property type="match status" value="1"/>
</dbReference>
<dbReference type="InterPro" id="IPR029063">
    <property type="entry name" value="SAM-dependent_MTases_sf"/>
</dbReference>
<dbReference type="SMART" id="SM00612">
    <property type="entry name" value="Kelch"/>
    <property type="match status" value="3"/>
</dbReference>
<dbReference type="Pfam" id="PF02475">
    <property type="entry name" value="TRM5-TYW2_MTfase"/>
    <property type="match status" value="1"/>
</dbReference>
<dbReference type="SUPFAM" id="SSF111278">
    <property type="entry name" value="SSo0622-like"/>
    <property type="match status" value="1"/>
</dbReference>
<dbReference type="eggNOG" id="KOG1227">
    <property type="taxonomic scope" value="Eukaryota"/>
</dbReference>
<protein>
    <recommendedName>
        <fullName evidence="9">SAM-dependent methyltransferase TRM5/TYW2-type domain-containing protein</fullName>
    </recommendedName>
</protein>
<evidence type="ECO:0000313" key="11">
    <source>
        <dbReference type="Proteomes" id="UP000030687"/>
    </source>
</evidence>
<evidence type="ECO:0000256" key="2">
    <source>
        <dbReference type="ARBA" id="ARBA00022603"/>
    </source>
</evidence>